<gene>
    <name evidence="1" type="ORF">F2P44_34035</name>
</gene>
<dbReference type="EMBL" id="WHJG01000181">
    <property type="protein sequence ID" value="NHZ84222.1"/>
    <property type="molecule type" value="Genomic_DNA"/>
</dbReference>
<proteinExistence type="predicted"/>
<keyword evidence="2" id="KW-1185">Reference proteome</keyword>
<dbReference type="Proteomes" id="UP000621455">
    <property type="component" value="Unassembled WGS sequence"/>
</dbReference>
<sequence>MKNRALLMSASSEKSFCNWLDSFDVVSSEDILLLVGKAAQAGRQAALADSIKITVARFDQNGGIFLRSPSSNFQ</sequence>
<organism evidence="1 2">
    <name type="scientific">Massilia frigida</name>
    <dbReference type="NCBI Taxonomy" id="2609281"/>
    <lineage>
        <taxon>Bacteria</taxon>
        <taxon>Pseudomonadati</taxon>
        <taxon>Pseudomonadota</taxon>
        <taxon>Betaproteobacteria</taxon>
        <taxon>Burkholderiales</taxon>
        <taxon>Oxalobacteraceae</taxon>
        <taxon>Telluria group</taxon>
        <taxon>Massilia</taxon>
    </lineage>
</organism>
<protein>
    <submittedName>
        <fullName evidence="1">Uncharacterized protein</fullName>
    </submittedName>
</protein>
<accession>A0ABX0NKS4</accession>
<evidence type="ECO:0000313" key="2">
    <source>
        <dbReference type="Proteomes" id="UP000621455"/>
    </source>
</evidence>
<reference evidence="1 2" key="1">
    <citation type="submission" date="2019-10" db="EMBL/GenBank/DDBJ databases">
        <title>Taxonomy of Antarctic Massilia spp.: description of Massilia rubra sp. nov., Massilia aquatica sp. nov., Massilia mucilaginosa sp. nov., Massilia frigida sp. nov. isolated from streams, lakes and regoliths.</title>
        <authorList>
            <person name="Holochova P."/>
            <person name="Sedlacek I."/>
            <person name="Kralova S."/>
            <person name="Maslanova I."/>
            <person name="Busse H.-J."/>
            <person name="Stankova E."/>
            <person name="Vrbovska V."/>
            <person name="Kovarovic V."/>
            <person name="Bartak M."/>
            <person name="Svec P."/>
            <person name="Pantucek R."/>
        </authorList>
    </citation>
    <scope>NUCLEOTIDE SEQUENCE [LARGE SCALE GENOMIC DNA]</scope>
    <source>
        <strain evidence="1 2">CCM 8695</strain>
    </source>
</reference>
<comment type="caution">
    <text evidence="1">The sequence shown here is derived from an EMBL/GenBank/DDBJ whole genome shotgun (WGS) entry which is preliminary data.</text>
</comment>
<name>A0ABX0NKS4_9BURK</name>
<evidence type="ECO:0000313" key="1">
    <source>
        <dbReference type="EMBL" id="NHZ84222.1"/>
    </source>
</evidence>